<organism evidence="1 2">
    <name type="scientific">Opitutus terrae (strain DSM 11246 / JCM 15787 / PB90-1)</name>
    <dbReference type="NCBI Taxonomy" id="452637"/>
    <lineage>
        <taxon>Bacteria</taxon>
        <taxon>Pseudomonadati</taxon>
        <taxon>Verrucomicrobiota</taxon>
        <taxon>Opitutia</taxon>
        <taxon>Opitutales</taxon>
        <taxon>Opitutaceae</taxon>
        <taxon>Opitutus</taxon>
    </lineage>
</organism>
<dbReference type="eggNOG" id="ENOG5030P5Z">
    <property type="taxonomic scope" value="Bacteria"/>
</dbReference>
<evidence type="ECO:0008006" key="3">
    <source>
        <dbReference type="Google" id="ProtNLM"/>
    </source>
</evidence>
<sequence>MPLDEAVQRIESKTPIAAKLSSAEWQEVAVGLSDRAFFSAKVDDIRTVVTMQGNIQEALDLSSRDAGRAFMSRDKFVADMREQLGAKEGDTGRITDITSQRRLNLIYDFQVEDAMEHGRWLIGQDPESLAAAPCQELVRVESREEERNWKQIWQDAGGTLYDGRMIARKDDPIWTKISDFGRPWPPFKYGSGMGVEDIFYDEAIELRVMKPDDVVQPTAKDFNAGLQAKIPDASPAVLEGFKQIFGDQVDVGRDGKITWQGDRIAKLYERAIADPAVKWSLDLGEATGETIAAAQQAGVDLTDAHLHLDADSIRHAHNLHGPTEARADQRPIMARDFKLVPHVWRSPDEVLPGKTPGTLELRKHVAGQVVAVVYDRAAHSPRWGLRTLYVKKEEGGGT</sequence>
<dbReference type="HOGENOM" id="CLU_692308_0_0_0"/>
<dbReference type="KEGG" id="ote:Oter_3423"/>
<reference evidence="1 2" key="1">
    <citation type="journal article" date="2011" name="J. Bacteriol.">
        <title>Genome sequence of the verrucomicrobium Opitutus terrae PB90-1, an abundant inhabitant of rice paddy soil ecosystems.</title>
        <authorList>
            <person name="van Passel M.W."/>
            <person name="Kant R."/>
            <person name="Palva A."/>
            <person name="Copeland A."/>
            <person name="Lucas S."/>
            <person name="Lapidus A."/>
            <person name="Glavina del Rio T."/>
            <person name="Pitluck S."/>
            <person name="Goltsman E."/>
            <person name="Clum A."/>
            <person name="Sun H."/>
            <person name="Schmutz J."/>
            <person name="Larimer F.W."/>
            <person name="Land M.L."/>
            <person name="Hauser L."/>
            <person name="Kyrpides N."/>
            <person name="Mikhailova N."/>
            <person name="Richardson P.P."/>
            <person name="Janssen P.H."/>
            <person name="de Vos W.M."/>
            <person name="Smidt H."/>
        </authorList>
    </citation>
    <scope>NUCLEOTIDE SEQUENCE [LARGE SCALE GENOMIC DNA]</scope>
    <source>
        <strain evidence="2">DSM 11246 / JCM 15787 / PB90-1</strain>
    </source>
</reference>
<evidence type="ECO:0000313" key="2">
    <source>
        <dbReference type="Proteomes" id="UP000007013"/>
    </source>
</evidence>
<keyword evidence="2" id="KW-1185">Reference proteome</keyword>
<protein>
    <recommendedName>
        <fullName evidence="3">Phage-Barnase-EndoU-ColicinE5/D-RelE like nuclease 3 domain-containing protein</fullName>
    </recommendedName>
</protein>
<accession>B1ZV33</accession>
<gene>
    <name evidence="1" type="ordered locus">Oter_3423</name>
</gene>
<dbReference type="AlphaFoldDB" id="B1ZV33"/>
<dbReference type="STRING" id="452637.Oter_3423"/>
<dbReference type="Proteomes" id="UP000007013">
    <property type="component" value="Chromosome"/>
</dbReference>
<name>B1ZV33_OPITP</name>
<dbReference type="EMBL" id="CP001032">
    <property type="protein sequence ID" value="ACB76700.1"/>
    <property type="molecule type" value="Genomic_DNA"/>
</dbReference>
<evidence type="ECO:0000313" key="1">
    <source>
        <dbReference type="EMBL" id="ACB76700.1"/>
    </source>
</evidence>
<proteinExistence type="predicted"/>